<dbReference type="EMBL" id="JACHXJ010000011">
    <property type="protein sequence ID" value="MBB3132084.1"/>
    <property type="molecule type" value="Genomic_DNA"/>
</dbReference>
<organism evidence="1 2">
    <name type="scientific">Paenibacillus rhizosphaerae</name>
    <dbReference type="NCBI Taxonomy" id="297318"/>
    <lineage>
        <taxon>Bacteria</taxon>
        <taxon>Bacillati</taxon>
        <taxon>Bacillota</taxon>
        <taxon>Bacilli</taxon>
        <taxon>Bacillales</taxon>
        <taxon>Paenibacillaceae</taxon>
        <taxon>Paenibacillus</taxon>
    </lineage>
</organism>
<accession>A0A839TXV0</accession>
<gene>
    <name evidence="1" type="ORF">FHS19_006810</name>
</gene>
<dbReference type="Proteomes" id="UP000517523">
    <property type="component" value="Unassembled WGS sequence"/>
</dbReference>
<name>A0A839TXV0_9BACL</name>
<proteinExistence type="predicted"/>
<dbReference type="AlphaFoldDB" id="A0A839TXV0"/>
<evidence type="ECO:0000313" key="1">
    <source>
        <dbReference type="EMBL" id="MBB3132084.1"/>
    </source>
</evidence>
<protein>
    <submittedName>
        <fullName evidence="1">Uncharacterized protein</fullName>
    </submittedName>
</protein>
<reference evidence="1 2" key="1">
    <citation type="submission" date="2020-08" db="EMBL/GenBank/DDBJ databases">
        <title>Genomic Encyclopedia of Type Strains, Phase III (KMG-III): the genomes of soil and plant-associated and newly described type strains.</title>
        <authorList>
            <person name="Whitman W."/>
        </authorList>
    </citation>
    <scope>NUCLEOTIDE SEQUENCE [LARGE SCALE GENOMIC DNA]</scope>
    <source>
        <strain evidence="1 2">CECT 5831</strain>
    </source>
</reference>
<sequence>MIQCAISEDQEKYIDQAIDREGDREEGVSLSQGWKLPIGRQWKCTCELHG</sequence>
<comment type="caution">
    <text evidence="1">The sequence shown here is derived from an EMBL/GenBank/DDBJ whole genome shotgun (WGS) entry which is preliminary data.</text>
</comment>
<evidence type="ECO:0000313" key="2">
    <source>
        <dbReference type="Proteomes" id="UP000517523"/>
    </source>
</evidence>